<keyword evidence="2" id="KW-1185">Reference proteome</keyword>
<dbReference type="Proteomes" id="UP001500523">
    <property type="component" value="Unassembled WGS sequence"/>
</dbReference>
<organism evidence="1 2">
    <name type="scientific">Sphingomonas cynarae</name>
    <dbReference type="NCBI Taxonomy" id="930197"/>
    <lineage>
        <taxon>Bacteria</taxon>
        <taxon>Pseudomonadati</taxon>
        <taxon>Pseudomonadota</taxon>
        <taxon>Alphaproteobacteria</taxon>
        <taxon>Sphingomonadales</taxon>
        <taxon>Sphingomonadaceae</taxon>
        <taxon>Sphingomonas</taxon>
    </lineage>
</organism>
<comment type="caution">
    <text evidence="1">The sequence shown here is derived from an EMBL/GenBank/DDBJ whole genome shotgun (WGS) entry which is preliminary data.</text>
</comment>
<reference evidence="2" key="1">
    <citation type="journal article" date="2019" name="Int. J. Syst. Evol. Microbiol.">
        <title>The Global Catalogue of Microorganisms (GCM) 10K type strain sequencing project: providing services to taxonomists for standard genome sequencing and annotation.</title>
        <authorList>
            <consortium name="The Broad Institute Genomics Platform"/>
            <consortium name="The Broad Institute Genome Sequencing Center for Infectious Disease"/>
            <person name="Wu L."/>
            <person name="Ma J."/>
        </authorList>
    </citation>
    <scope>NUCLEOTIDE SEQUENCE [LARGE SCALE GENOMIC DNA]</scope>
    <source>
        <strain evidence="2">JCM 17498</strain>
    </source>
</reference>
<gene>
    <name evidence="1" type="ORF">GCM10022268_33560</name>
</gene>
<accession>A0ABP7ERL6</accession>
<evidence type="ECO:0000313" key="1">
    <source>
        <dbReference type="EMBL" id="GAA3722672.1"/>
    </source>
</evidence>
<sequence>MVKEALHRGRLVTVVHPDNAEISSMEHARNAARCYAWYGRTRTRRRQRRHGCNRTQ</sequence>
<name>A0ABP7ERL6_9SPHN</name>
<dbReference type="EMBL" id="BAABBF010000011">
    <property type="protein sequence ID" value="GAA3722672.1"/>
    <property type="molecule type" value="Genomic_DNA"/>
</dbReference>
<proteinExistence type="predicted"/>
<evidence type="ECO:0000313" key="2">
    <source>
        <dbReference type="Proteomes" id="UP001500523"/>
    </source>
</evidence>
<protein>
    <submittedName>
        <fullName evidence="1">Uncharacterized protein</fullName>
    </submittedName>
</protein>